<evidence type="ECO:0000313" key="1">
    <source>
        <dbReference type="EMBL" id="TGL34293.1"/>
    </source>
</evidence>
<keyword evidence="2" id="KW-1185">Reference proteome</keyword>
<reference evidence="1" key="1">
    <citation type="journal article" date="2019" name="PLoS Negl. Trop. Dis.">
        <title>Revisiting the worldwide diversity of Leptospira species in the environment.</title>
        <authorList>
            <person name="Vincent A.T."/>
            <person name="Schiettekatte O."/>
            <person name="Bourhy P."/>
            <person name="Veyrier F.J."/>
            <person name="Picardeau M."/>
        </authorList>
    </citation>
    <scope>NUCLEOTIDE SEQUENCE [LARGE SCALE GENOMIC DNA]</scope>
    <source>
        <strain evidence="1">201800265</strain>
    </source>
</reference>
<comment type="caution">
    <text evidence="1">The sequence shown here is derived from an EMBL/GenBank/DDBJ whole genome shotgun (WGS) entry which is preliminary data.</text>
</comment>
<organism evidence="1 2">
    <name type="scientific">Leptospira koniambonensis</name>
    <dbReference type="NCBI Taxonomy" id="2484950"/>
    <lineage>
        <taxon>Bacteria</taxon>
        <taxon>Pseudomonadati</taxon>
        <taxon>Spirochaetota</taxon>
        <taxon>Spirochaetia</taxon>
        <taxon>Leptospirales</taxon>
        <taxon>Leptospiraceae</taxon>
        <taxon>Leptospira</taxon>
    </lineage>
</organism>
<dbReference type="EMBL" id="RQFY01000004">
    <property type="protein sequence ID" value="TGL34293.1"/>
    <property type="molecule type" value="Genomic_DNA"/>
</dbReference>
<accession>A0A4R9J6F9</accession>
<gene>
    <name evidence="1" type="ORF">EHQ52_07175</name>
</gene>
<protein>
    <recommendedName>
        <fullName evidence="3">Lipoprotein</fullName>
    </recommendedName>
</protein>
<evidence type="ECO:0000313" key="2">
    <source>
        <dbReference type="Proteomes" id="UP000297871"/>
    </source>
</evidence>
<dbReference type="PROSITE" id="PS51257">
    <property type="entry name" value="PROKAR_LIPOPROTEIN"/>
    <property type="match status" value="1"/>
</dbReference>
<dbReference type="OrthoDB" id="329589at2"/>
<sequence length="154" mass="17376">MKLLYRILFISISVLLTSSCFSSYFFEGIEDLDSSKIHYKQAQEKLSVAVASLSARCKGFHESLYNYETSYLFMAASNPCGELDEDLIKGCAERDYYKKREVNLCLTLITADPCTDAAGGDPTSEPEEMKQYRFSTFAYCSGIFGSMMPMPMFL</sequence>
<proteinExistence type="predicted"/>
<name>A0A4R9J6F9_9LEPT</name>
<dbReference type="AlphaFoldDB" id="A0A4R9J6F9"/>
<dbReference type="RefSeq" id="WP_135614540.1">
    <property type="nucleotide sequence ID" value="NZ_RQFY01000004.1"/>
</dbReference>
<dbReference type="Proteomes" id="UP000297871">
    <property type="component" value="Unassembled WGS sequence"/>
</dbReference>
<evidence type="ECO:0008006" key="3">
    <source>
        <dbReference type="Google" id="ProtNLM"/>
    </source>
</evidence>